<keyword evidence="1" id="KW-0472">Membrane</keyword>
<protein>
    <submittedName>
        <fullName evidence="3">Si:ch211-207n2.7</fullName>
    </submittedName>
</protein>
<dbReference type="Proteomes" id="UP000261560">
    <property type="component" value="Unplaced"/>
</dbReference>
<feature type="transmembrane region" description="Helical" evidence="1">
    <location>
        <begin position="69"/>
        <end position="94"/>
    </location>
</feature>
<feature type="transmembrane region" description="Helical" evidence="1">
    <location>
        <begin position="189"/>
        <end position="206"/>
    </location>
</feature>
<dbReference type="STRING" id="30732.ENSOMEP00000008801"/>
<gene>
    <name evidence="2" type="ORF">FQA47_007732</name>
</gene>
<feature type="transmembrane region" description="Helical" evidence="1">
    <location>
        <begin position="158"/>
        <end position="177"/>
    </location>
</feature>
<dbReference type="OMA" id="KCSGRWR"/>
<keyword evidence="1" id="KW-0812">Transmembrane</keyword>
<dbReference type="GeneTree" id="ENSGT00390000007694"/>
<feature type="transmembrane region" description="Helical" evidence="1">
    <location>
        <begin position="266"/>
        <end position="298"/>
    </location>
</feature>
<dbReference type="OrthoDB" id="9943635at2759"/>
<name>A0A3B3BSX5_ORYME</name>
<feature type="transmembrane region" description="Helical" evidence="1">
    <location>
        <begin position="30"/>
        <end position="49"/>
    </location>
</feature>
<reference evidence="2" key="2">
    <citation type="journal article" name="BMC Genomics">
        <title>Long-read sequencing and de novo genome assembly of marine medaka (Oryzias melastigma).</title>
        <authorList>
            <person name="Liang P."/>
            <person name="Saqib H.S.A."/>
            <person name="Ni X."/>
            <person name="Shen Y."/>
        </authorList>
    </citation>
    <scope>NUCLEOTIDE SEQUENCE</scope>
    <source>
        <strain evidence="2">Bigg-433</strain>
    </source>
</reference>
<keyword evidence="1" id="KW-1133">Transmembrane helix</keyword>
<evidence type="ECO:0000313" key="3">
    <source>
        <dbReference type="Ensembl" id="ENSOMEP00000008801.1"/>
    </source>
</evidence>
<dbReference type="AlphaFoldDB" id="A0A3B3BSX5"/>
<dbReference type="PaxDb" id="30732-ENSOMEP00000008801"/>
<reference evidence="3" key="1">
    <citation type="submission" date="2025-05" db="UniProtKB">
        <authorList>
            <consortium name="Ensembl"/>
        </authorList>
    </citation>
    <scope>IDENTIFICATION</scope>
</reference>
<accession>A0A3B3BSX5</accession>
<proteinExistence type="predicted"/>
<sequence>MIPCLPGKSVGRWRAGWCVSLVKSLSSNHALKPLIPTFCLVVVLVYGLADRLRNFVVGIFIPQYHYPYPVALSFAQVLVSLLFLNLLHALNLVVLKGYSRSLGERLLLPAICNSVQAVLTMWAKASSSSATLFLVTVPLLPLVTLALSFILKLRSPPSLHSSALISIISGMVIVITASKGLQGVEPLEYIYAPLALILHSISLISLTKVSEAERHRHPDTQASAIDIYHTQMVNQSWLLGFLWLLHPDNPWQVLSQSSWHSLLFHGYLLAIILLGMVLNFMVGMSALCVSPLAAALLYSTRQIIQPLLQLL</sequence>
<dbReference type="Ensembl" id="ENSOMET00000001840.1">
    <property type="protein sequence ID" value="ENSOMEP00000008801.1"/>
    <property type="gene ID" value="ENSOMEG00000009989.1"/>
</dbReference>
<evidence type="ECO:0000313" key="4">
    <source>
        <dbReference type="Proteomes" id="UP000261560"/>
    </source>
</evidence>
<dbReference type="Proteomes" id="UP000646548">
    <property type="component" value="Unassembled WGS sequence"/>
</dbReference>
<organism evidence="3 4">
    <name type="scientific">Oryzias melastigma</name>
    <name type="common">Marine medaka</name>
    <dbReference type="NCBI Taxonomy" id="30732"/>
    <lineage>
        <taxon>Eukaryota</taxon>
        <taxon>Metazoa</taxon>
        <taxon>Chordata</taxon>
        <taxon>Craniata</taxon>
        <taxon>Vertebrata</taxon>
        <taxon>Euteleostomi</taxon>
        <taxon>Actinopterygii</taxon>
        <taxon>Neopterygii</taxon>
        <taxon>Teleostei</taxon>
        <taxon>Neoteleostei</taxon>
        <taxon>Acanthomorphata</taxon>
        <taxon>Ovalentaria</taxon>
        <taxon>Atherinomorphae</taxon>
        <taxon>Beloniformes</taxon>
        <taxon>Adrianichthyidae</taxon>
        <taxon>Oryziinae</taxon>
        <taxon>Oryzias</taxon>
    </lineage>
</organism>
<keyword evidence="4" id="KW-1185">Reference proteome</keyword>
<dbReference type="EMBL" id="WKFB01000089">
    <property type="protein sequence ID" value="KAF6736341.1"/>
    <property type="molecule type" value="Genomic_DNA"/>
</dbReference>
<feature type="transmembrane region" description="Helical" evidence="1">
    <location>
        <begin position="129"/>
        <end position="151"/>
    </location>
</feature>
<evidence type="ECO:0000256" key="1">
    <source>
        <dbReference type="SAM" id="Phobius"/>
    </source>
</evidence>
<evidence type="ECO:0000313" key="2">
    <source>
        <dbReference type="EMBL" id="KAF6736341.1"/>
    </source>
</evidence>